<organism evidence="1">
    <name type="scientific">marine sediment metagenome</name>
    <dbReference type="NCBI Taxonomy" id="412755"/>
    <lineage>
        <taxon>unclassified sequences</taxon>
        <taxon>metagenomes</taxon>
        <taxon>ecological metagenomes</taxon>
    </lineage>
</organism>
<comment type="caution">
    <text evidence="1">The sequence shown here is derived from an EMBL/GenBank/DDBJ whole genome shotgun (WGS) entry which is preliminary data.</text>
</comment>
<protein>
    <submittedName>
        <fullName evidence="1">Uncharacterized protein</fullName>
    </submittedName>
</protein>
<sequence>MIAIEVNCSGEDRRFVSQFTLEQDEEHNPMLRLTTTKVRDEAMRFVEGKWPGRIMRLLTQLLHGCVLQHGENPPVLVHGFKGVDV</sequence>
<accession>A0A0F9STD0</accession>
<gene>
    <name evidence="1" type="ORF">LCGC14_0813650</name>
</gene>
<name>A0A0F9STD0_9ZZZZ</name>
<reference evidence="1" key="1">
    <citation type="journal article" date="2015" name="Nature">
        <title>Complex archaea that bridge the gap between prokaryotes and eukaryotes.</title>
        <authorList>
            <person name="Spang A."/>
            <person name="Saw J.H."/>
            <person name="Jorgensen S.L."/>
            <person name="Zaremba-Niedzwiedzka K."/>
            <person name="Martijn J."/>
            <person name="Lind A.E."/>
            <person name="van Eijk R."/>
            <person name="Schleper C."/>
            <person name="Guy L."/>
            <person name="Ettema T.J."/>
        </authorList>
    </citation>
    <scope>NUCLEOTIDE SEQUENCE</scope>
</reference>
<dbReference type="EMBL" id="LAZR01002252">
    <property type="protein sequence ID" value="KKN32448.1"/>
    <property type="molecule type" value="Genomic_DNA"/>
</dbReference>
<proteinExistence type="predicted"/>
<dbReference type="AlphaFoldDB" id="A0A0F9STD0"/>
<evidence type="ECO:0000313" key="1">
    <source>
        <dbReference type="EMBL" id="KKN32448.1"/>
    </source>
</evidence>